<reference evidence="5" key="1">
    <citation type="submission" date="2005-09" db="EMBL/GenBank/DDBJ databases">
        <title>Annotation of the Aspergillus terreus NIH2624 genome.</title>
        <authorList>
            <person name="Birren B.W."/>
            <person name="Lander E.S."/>
            <person name="Galagan J.E."/>
            <person name="Nusbaum C."/>
            <person name="Devon K."/>
            <person name="Henn M."/>
            <person name="Ma L.-J."/>
            <person name="Jaffe D.B."/>
            <person name="Butler J."/>
            <person name="Alvarez P."/>
            <person name="Gnerre S."/>
            <person name="Grabherr M."/>
            <person name="Kleber M."/>
            <person name="Mauceli E.W."/>
            <person name="Brockman W."/>
            <person name="Rounsley S."/>
            <person name="Young S.K."/>
            <person name="LaButti K."/>
            <person name="Pushparaj V."/>
            <person name="DeCaprio D."/>
            <person name="Crawford M."/>
            <person name="Koehrsen M."/>
            <person name="Engels R."/>
            <person name="Montgomery P."/>
            <person name="Pearson M."/>
            <person name="Howarth C."/>
            <person name="Larson L."/>
            <person name="Luoma S."/>
            <person name="White J."/>
            <person name="Alvarado L."/>
            <person name="Kodira C.D."/>
            <person name="Zeng Q."/>
            <person name="Oleary S."/>
            <person name="Yandava C."/>
            <person name="Denning D.W."/>
            <person name="Nierman W.C."/>
            <person name="Milne T."/>
            <person name="Madden K."/>
        </authorList>
    </citation>
    <scope>NUCLEOTIDE SEQUENCE [LARGE SCALE GENOMIC DNA]</scope>
    <source>
        <strain evidence="5">NIH 2624 / FGSC A1156</strain>
    </source>
</reference>
<evidence type="ECO:0000256" key="1">
    <source>
        <dbReference type="ARBA" id="ARBA00022801"/>
    </source>
</evidence>
<comment type="similarity">
    <text evidence="2">Belongs to the AB hydrolase superfamily. Epoxide hydrolase family.</text>
</comment>
<dbReference type="InterPro" id="IPR029058">
    <property type="entry name" value="AB_hydrolase_fold"/>
</dbReference>
<dbReference type="VEuPathDB" id="FungiDB:ATEG_04486"/>
<dbReference type="EMBL" id="CH476599">
    <property type="protein sequence ID" value="EAU34933.1"/>
    <property type="molecule type" value="Genomic_DNA"/>
</dbReference>
<gene>
    <name evidence="4" type="ORF">ATEG_04486</name>
</gene>
<sequence>MTSYGRATACLSMNPDTLLNSPPHWKKHNAWIKTTDDDAPSVRISYIDCAPSTSSLAKGVLLLIHGFPQTSYQFRHVIRPLADEGFRVIAPDYRGAGQSSHPSHDFRKSTMARDLFVLIHDHLHIESPIYLVGHDIGGMIAHAYVSMYPQHVACIIWGECPLPGTSCYLANKRMPEQFHFMFHCAPDDLAPSLVAGREKMYLNHFFSRLSFNADAISAADCEYYALQYSQPGALRCAFEVYRAFEEDAKENLESLRLKGKCMRPVLILSGSESRHAAEAKDMVTEVYGGDIHVAVVEDSGHYIAEENPAGFVQAVLAFVSKYPLQL</sequence>
<dbReference type="RefSeq" id="XP_001213664.1">
    <property type="nucleotide sequence ID" value="XM_001213664.1"/>
</dbReference>
<accession>Q0CP98</accession>
<dbReference type="eggNOG" id="KOG4178">
    <property type="taxonomic scope" value="Eukaryota"/>
</dbReference>
<name>Q0CP98_ASPTN</name>
<feature type="domain" description="AB hydrolase-1" evidence="3">
    <location>
        <begin position="60"/>
        <end position="156"/>
    </location>
</feature>
<dbReference type="SUPFAM" id="SSF53474">
    <property type="entry name" value="alpha/beta-Hydrolases"/>
    <property type="match status" value="1"/>
</dbReference>
<dbReference type="Pfam" id="PF00561">
    <property type="entry name" value="Abhydrolase_1"/>
    <property type="match status" value="1"/>
</dbReference>
<keyword evidence="1" id="KW-0378">Hydrolase</keyword>
<dbReference type="PANTHER" id="PTHR43329">
    <property type="entry name" value="EPOXIDE HYDROLASE"/>
    <property type="match status" value="1"/>
</dbReference>
<dbReference type="PRINTS" id="PR00111">
    <property type="entry name" value="ABHYDROLASE"/>
</dbReference>
<proteinExistence type="inferred from homology"/>
<dbReference type="InterPro" id="IPR000639">
    <property type="entry name" value="Epox_hydrolase-like"/>
</dbReference>
<evidence type="ECO:0000259" key="3">
    <source>
        <dbReference type="Pfam" id="PF00561"/>
    </source>
</evidence>
<dbReference type="Proteomes" id="UP000007963">
    <property type="component" value="Unassembled WGS sequence"/>
</dbReference>
<dbReference type="ESTHER" id="asptn-q0cp98">
    <property type="family name" value="CFTR-inhibitory-factor_Cif"/>
</dbReference>
<protein>
    <recommendedName>
        <fullName evidence="3">AB hydrolase-1 domain-containing protein</fullName>
    </recommendedName>
</protein>
<evidence type="ECO:0000313" key="4">
    <source>
        <dbReference type="EMBL" id="EAU34933.1"/>
    </source>
</evidence>
<dbReference type="HOGENOM" id="CLU_020336_7_1_1"/>
<organism evidence="4 5">
    <name type="scientific">Aspergillus terreus (strain NIH 2624 / FGSC A1156)</name>
    <dbReference type="NCBI Taxonomy" id="341663"/>
    <lineage>
        <taxon>Eukaryota</taxon>
        <taxon>Fungi</taxon>
        <taxon>Dikarya</taxon>
        <taxon>Ascomycota</taxon>
        <taxon>Pezizomycotina</taxon>
        <taxon>Eurotiomycetes</taxon>
        <taxon>Eurotiomycetidae</taxon>
        <taxon>Eurotiales</taxon>
        <taxon>Aspergillaceae</taxon>
        <taxon>Aspergillus</taxon>
        <taxon>Aspergillus subgen. Circumdati</taxon>
    </lineage>
</organism>
<dbReference type="InterPro" id="IPR000073">
    <property type="entry name" value="AB_hydrolase_1"/>
</dbReference>
<dbReference type="GO" id="GO:0016787">
    <property type="term" value="F:hydrolase activity"/>
    <property type="evidence" value="ECO:0007669"/>
    <property type="project" value="UniProtKB-KW"/>
</dbReference>
<dbReference type="Gene3D" id="3.40.50.1820">
    <property type="entry name" value="alpha/beta hydrolase"/>
    <property type="match status" value="1"/>
</dbReference>
<dbReference type="OrthoDB" id="284184at2759"/>
<evidence type="ECO:0000313" key="5">
    <source>
        <dbReference type="Proteomes" id="UP000007963"/>
    </source>
</evidence>
<dbReference type="STRING" id="341663.Q0CP98"/>
<evidence type="ECO:0000256" key="2">
    <source>
        <dbReference type="ARBA" id="ARBA00038334"/>
    </source>
</evidence>
<dbReference type="PRINTS" id="PR00412">
    <property type="entry name" value="EPOXHYDRLASE"/>
</dbReference>
<dbReference type="OMA" id="QNWFSWR"/>
<dbReference type="GeneID" id="4319983"/>
<dbReference type="AlphaFoldDB" id="Q0CP98"/>